<keyword evidence="2" id="KW-1185">Reference proteome</keyword>
<name>A0ABZ2EW22_9FIRM</name>
<organism evidence="1 2">
    <name type="scientific">Terrisporobacter glycolicus ATCC 14880 = DSM 1288</name>
    <dbReference type="NCBI Taxonomy" id="1121315"/>
    <lineage>
        <taxon>Bacteria</taxon>
        <taxon>Bacillati</taxon>
        <taxon>Bacillota</taxon>
        <taxon>Clostridia</taxon>
        <taxon>Peptostreptococcales</taxon>
        <taxon>Peptostreptococcaceae</taxon>
        <taxon>Terrisporobacter</taxon>
    </lineage>
</organism>
<dbReference type="RefSeq" id="WP_018592608.1">
    <property type="nucleotide sequence ID" value="NZ_CP117523.1"/>
</dbReference>
<dbReference type="Proteomes" id="UP001348492">
    <property type="component" value="Chromosome"/>
</dbReference>
<sequence>MTKTNVEIVKFNDIKYLINSTSRKYNNFKDFSIVNNLKNEGTYIVYLNFYDTEIEYRQECIQVEIIKNVLHREIGDAIKNAENDFDNFIGQEIIENIEKINFVDIILKYKTNRTVKNFNLSHLKRSSCGHNYKTNISDIYFRITCYDPTDIYDLVREGKTDKELYIESNENGMLISLFDNNKAILLGKDDNSVKDILYFIEYEKDSAGYIISKYDEKDNNNWNNKRVVVEKIETSSINTKDLSDEIVCFLQEKFNVVIDNQSKIRLEEELKWRLNNKNKKQ</sequence>
<evidence type="ECO:0000313" key="1">
    <source>
        <dbReference type="EMBL" id="WWD84136.1"/>
    </source>
</evidence>
<gene>
    <name evidence="1" type="ORF">TEGL_25580</name>
</gene>
<reference evidence="1 2" key="1">
    <citation type="journal article" date="2023" name="PLoS ONE">
        <title>Genome-based metabolic and phylogenomic analysis of three Terrisporobacter species.</title>
        <authorList>
            <person name="Boer T."/>
            <person name="Bengelsdorf F.R."/>
            <person name="Bomeke M."/>
            <person name="Daniel R."/>
            <person name="Poehlein A."/>
        </authorList>
    </citation>
    <scope>NUCLEOTIDE SEQUENCE [LARGE SCALE GENOMIC DNA]</scope>
    <source>
        <strain evidence="1 2">DSM 1288</strain>
    </source>
</reference>
<accession>A0ABZ2EW22</accession>
<proteinExistence type="predicted"/>
<dbReference type="EMBL" id="CP117523">
    <property type="protein sequence ID" value="WWD84136.1"/>
    <property type="molecule type" value="Genomic_DNA"/>
</dbReference>
<evidence type="ECO:0000313" key="2">
    <source>
        <dbReference type="Proteomes" id="UP001348492"/>
    </source>
</evidence>
<protein>
    <submittedName>
        <fullName evidence="1">Uncharacterized protein</fullName>
    </submittedName>
</protein>